<feature type="region of interest" description="Disordered" evidence="7">
    <location>
        <begin position="1355"/>
        <end position="1402"/>
    </location>
</feature>
<keyword evidence="3 5" id="KW-0833">Ubl conjugation pathway</keyword>
<feature type="region of interest" description="Disordered" evidence="7">
    <location>
        <begin position="2180"/>
        <end position="2201"/>
    </location>
</feature>
<feature type="compositionally biased region" description="Basic and acidic residues" evidence="7">
    <location>
        <begin position="1541"/>
        <end position="1559"/>
    </location>
</feature>
<dbReference type="Pfam" id="PF00632">
    <property type="entry name" value="HECT"/>
    <property type="match status" value="1"/>
</dbReference>
<feature type="compositionally biased region" description="Acidic residues" evidence="7">
    <location>
        <begin position="1438"/>
        <end position="1452"/>
    </location>
</feature>
<keyword evidence="2" id="KW-0863">Zinc-finger</keyword>
<dbReference type="PROSITE" id="PS51157">
    <property type="entry name" value="ZF_UBR"/>
    <property type="match status" value="1"/>
</dbReference>
<feature type="compositionally biased region" description="Polar residues" evidence="7">
    <location>
        <begin position="2184"/>
        <end position="2201"/>
    </location>
</feature>
<evidence type="ECO:0000256" key="7">
    <source>
        <dbReference type="SAM" id="MobiDB-lite"/>
    </source>
</evidence>
<feature type="compositionally biased region" description="Polar residues" evidence="7">
    <location>
        <begin position="1611"/>
        <end position="1633"/>
    </location>
</feature>
<sequence>MNDQKQLVLLSYPIPSNEDYFAKKLKEVAHARNCFGAISSVALGNIEASSIIQVVLGSKYVAFLFKDGNVARLGYNFVKSEKDTITHRDDKAPSSGGSGQNGGSEATAINSLSTNPALNRSAKIRRVMMAARRPGSLGERAGVIVDRTRSLIPLSAIPEDLIAQAQVVLQGKPRDVIVRELQRTNLNVNEAVNNLLSRDDEEGEDMDEGSDAYLPEELLSLLDAGLRGDSQNSGNTAGSGGSTAEDSFYGTDFDYLIARDFARRRTEKEKKNEKSKDVPPTETISKPVMDINLQYWAKEKFIFPPGVTKFMKIASMSSELIALGDNGFFYGWSWNNDGNGSLTVHPLCIKLLSDACNDEKFIDIVACAYRASVVTSMNRVGSFMDCGTCGTKISEALFLPLNCLPDNEKYASMYVCALYALIRTQSKAYYWWGVFPFNERRKLWERMRSRSRRHVTFDVSEITEGCEVRTKSQPIYCTGSIAVNFSSGTPMVGTLMESAWTLSELCRFQVRTPSQYDEEKLNVEYPSCHSSSSLNDNRKRPFNENDESHVRETAWALNEVIFVHEEYSQDIGIVKIVDGAYCGVIFRPIGVTSEADSDQIELRKIRLMHKEDLVVVSAANKSRSPDNFQSILLKIPFPVSILSRKIHAVAVDNIGFLETLHLELPPVHKFVVGIRPLDKSSVVAQTASNSSTGSNRVVANRSAVLFAIMAPSPFSVQPSIPSLIQTVLYCDVKGVELILDTLHNECCAELTRSEILNRSDGNRTILHTAIMFASPSTNRDNADVGNLFAEINKKIIDRDVKNADGNHENEKHWRQMLRNRSDANKEQLIKELIPNAPCSRIDVEEAIMPIIVTPITDIKQRQLNATEIIRIICTHPAIAPHLMELLTTRDINGHTPFMCAVNVRAYTAAHIIWNCIERLSQGNPSDNVSLRNSDNFFHSAIFPPGSRVDDSPLFVLCANDTCSFTWTGDEHINQDIFECKTCGLVGSLCCCTECAFTCHRNHDCHLKRTSPTAYCDCWERCSCKALVAGNTAEREKLLEILIRETDLIHEINSRGEHLLLFLARTVGRQLIEQEGSQRRSNKAKTSASDQVREHDLEPPKFARTAFSKLLSDWRSVKSLLMYGTRETQNDNVISEEMFYLNRQNGTSQLDKFVFVLISKCTESHIDTLLNTLIAESNQRQWTSGERDAQVDFIIARFIRSVIRIFTLVTLLAPDYAGVSSGFMSSLSSTDSSYRRSFESGFHTFSVSNLHSLPRIGRIPASREGKAARDARRNKCNVTTVVHKCRRIFFTMIAYSISELCNAADSLIAPVRLGVVHPSTIVQLTNHSTDCLEAIELYLASEVDLSSVSIKNSDSTRIKSKRYSRGNRRSARNENYRTNNSALNSLTRITNSDNSSESNDDERAAANFDDEELYSASGDGEDSVYSVATPSEIDVGEVSAEDDNYGDNFDLLEDDARTGVEFNRDTNHGNDGGSRLYERGDEGYEMDDGSYERNDERDEGEMNENQEGDGEEDDERDDDGSESTFSESNRETEEASSNQAVHNERIDERQEDESQRRVSRSDVSNNEENSNEPHRREDLASTNQSFHRASDNSSSPTRAHVGRVVVDRSASTEEINSSNNNGSARTSGVTSGRNNSIPLSWAIRRISSNRYNRQRHQNNREDDSETYIVDVRPTLRSNANSLQNGASIEEDSHCSVTKTSQQLSMCFSILIKSIVELLPILVDFRDYSKSSYMHIPKMLELNDSVVLAIRQLVEERLASTWQWLATVLDKTEAKLRFGNALISTPAGLFISNRSSKPFSQKSSGKSTRSGNMALEIDLLKKRGRSDSVAQNNQTSRNEFRFLPDSTSARDSNNGRDKAPDDKNDTVASRNDFINYFLSLMRSHSSENGDDLPVIEFGTLKSLIYVADAYLLFIDMLEKIDSQIAANQEITKDAATCDKQIIDMFQKDELEVESTNWTCIAAKNMFFKRSSSLLYPGITDISSRHAFEHKCSESLALAERPHLLKPGVEKEEMFGLPVRPRSFAEHEKNAREHGIENVTHQGFAEPWSHFMQLSSLVVSDGTNINQMQGRPNVIVHSKNLPCISPVREKLESPQSSSDKLPPRGFTPIRAYHQQLLVTCGDEIGSSLLLSEMAGFSVREEQFRKKMERFRNAVSRDLVFEVERDKEKLIAQTFHQLNEQYKRRTAGTASSTPHAVGTSDGNSQSSVTRVLFGRVQSAISSAAPVFSDNSINAPPLACYKVKVTFKDEPGEGSGVARSFYTAIADAFLTMQSLPSETYVATAFGPSPDTNSSGSRLRERNAFRERSTILFGNISFPGRRRNLRRQIRPVLSVNSQPYFSVQQPHLNQPQNSGNTSGNSTSSNVDRLAPMPHWEPEREALGERLLVKVQAMKPLLCNKITGMILDLTAHQVVALLAREELLRSHVEEAAEMLAAAGFTTNEVRDDTMQEQVDAVKVGTAILKAASLPNLQTSPSRFASGDDLAPLFYRPSRNGYYTPIAGKNSTHRLRAFRNVGRIIGVCLFQMELFPLHVCRHVLKFILGRPINWFDLAFYDPELFESLRMLVFNDGSMQAQQVSDLGLTFSVNLPAEEGGGTIELKPGGSDIEVTHENVIEYIYLFVEARMLGSHLKCLEAIKQGVYDVVPAGALANITAEDLRLLLCGTFEITVSVMQTYTTFTDESSSKPEILQKFKDWFWSICRKMNNQEKQDLLFFWTGSKSLPPSEEAFQPLPNVLIRPADDQHLPTANTCISRLYLPLYSRKRILKTKLLMAIKTTNFGFV</sequence>
<organism evidence="13 15">
    <name type="scientific">Dracunculus medinensis</name>
    <name type="common">Guinea worm</name>
    <dbReference type="NCBI Taxonomy" id="318479"/>
    <lineage>
        <taxon>Eukaryota</taxon>
        <taxon>Metazoa</taxon>
        <taxon>Ecdysozoa</taxon>
        <taxon>Nematoda</taxon>
        <taxon>Chromadorea</taxon>
        <taxon>Rhabditida</taxon>
        <taxon>Spirurina</taxon>
        <taxon>Dracunculoidea</taxon>
        <taxon>Dracunculidae</taxon>
        <taxon>Dracunculus</taxon>
    </lineage>
</organism>
<dbReference type="SUPFAM" id="SSF56204">
    <property type="entry name" value="Hect, E3 ligase catalytic domain"/>
    <property type="match status" value="1"/>
</dbReference>
<feature type="compositionally biased region" description="Polar residues" evidence="7">
    <location>
        <begin position="1579"/>
        <end position="1596"/>
    </location>
</feature>
<evidence type="ECO:0000256" key="1">
    <source>
        <dbReference type="ARBA" id="ARBA00022723"/>
    </source>
</evidence>
<feature type="compositionally biased region" description="Basic and acidic residues" evidence="7">
    <location>
        <begin position="1453"/>
        <end position="1467"/>
    </location>
</feature>
<dbReference type="GO" id="GO:0005634">
    <property type="term" value="C:nucleus"/>
    <property type="evidence" value="ECO:0007669"/>
    <property type="project" value="TreeGrafter"/>
</dbReference>
<dbReference type="CDD" id="cd19675">
    <property type="entry name" value="UBR-box_UBR5"/>
    <property type="match status" value="1"/>
</dbReference>
<dbReference type="EMBL" id="UYYG01001178">
    <property type="protein sequence ID" value="VDN59271.1"/>
    <property type="molecule type" value="Genomic_DNA"/>
</dbReference>
<feature type="domain" description="UBR-type" evidence="10">
    <location>
        <begin position="960"/>
        <end position="1028"/>
    </location>
</feature>
<dbReference type="CDD" id="cd14423">
    <property type="entry name" value="CUE_UBR5"/>
    <property type="match status" value="1"/>
</dbReference>
<proteinExistence type="predicted"/>
<evidence type="ECO:0000256" key="4">
    <source>
        <dbReference type="ARBA" id="ARBA00022833"/>
    </source>
</evidence>
<evidence type="ECO:0000259" key="11">
    <source>
        <dbReference type="PROSITE" id="PS51309"/>
    </source>
</evidence>
<evidence type="ECO:0000313" key="13">
    <source>
        <dbReference type="Proteomes" id="UP000038040"/>
    </source>
</evidence>
<feature type="compositionally biased region" description="Polar residues" evidence="7">
    <location>
        <begin position="1375"/>
        <end position="1389"/>
    </location>
</feature>
<dbReference type="Gene3D" id="1.10.1900.10">
    <property type="entry name" value="c-terminal domain of poly(a) binding protein"/>
    <property type="match status" value="1"/>
</dbReference>
<feature type="region of interest" description="Disordered" evidence="7">
    <location>
        <begin position="84"/>
        <end position="112"/>
    </location>
</feature>
<feature type="compositionally biased region" description="Basic residues" evidence="7">
    <location>
        <begin position="1357"/>
        <end position="1369"/>
    </location>
</feature>
<dbReference type="GO" id="GO:0008270">
    <property type="term" value="F:zinc ion binding"/>
    <property type="evidence" value="ECO:0007669"/>
    <property type="project" value="UniProtKB-KW"/>
</dbReference>
<keyword evidence="4" id="KW-0862">Zinc</keyword>
<keyword evidence="1" id="KW-0479">Metal-binding</keyword>
<dbReference type="GO" id="GO:0043130">
    <property type="term" value="F:ubiquitin binding"/>
    <property type="evidence" value="ECO:0007669"/>
    <property type="project" value="InterPro"/>
</dbReference>
<dbReference type="SUPFAM" id="SSF50985">
    <property type="entry name" value="RCC1/BLIP-II"/>
    <property type="match status" value="1"/>
</dbReference>
<dbReference type="Gene3D" id="3.30.2160.10">
    <property type="entry name" value="Hect, E3 ligase catalytic domain"/>
    <property type="match status" value="1"/>
</dbReference>
<dbReference type="PROSITE" id="PS51309">
    <property type="entry name" value="PABC"/>
    <property type="match status" value="1"/>
</dbReference>
<dbReference type="PROSITE" id="PS50030">
    <property type="entry name" value="UBA"/>
    <property type="match status" value="1"/>
</dbReference>
<accession>A0A158Q4R1</accession>
<dbReference type="Gene3D" id="3.90.1750.10">
    <property type="entry name" value="Hect, E3 ligase catalytic domains"/>
    <property type="match status" value="1"/>
</dbReference>
<feature type="compositionally biased region" description="Polar residues" evidence="7">
    <location>
        <begin position="1826"/>
        <end position="1835"/>
    </location>
</feature>
<feature type="compositionally biased region" description="Acidic residues" evidence="7">
    <location>
        <begin position="1496"/>
        <end position="1520"/>
    </location>
</feature>
<dbReference type="GO" id="GO:0090263">
    <property type="term" value="P:positive regulation of canonical Wnt signaling pathway"/>
    <property type="evidence" value="ECO:0007669"/>
    <property type="project" value="TreeGrafter"/>
</dbReference>
<dbReference type="PROSITE" id="PS50237">
    <property type="entry name" value="HECT"/>
    <property type="match status" value="1"/>
</dbReference>
<dbReference type="InterPro" id="IPR036053">
    <property type="entry name" value="PABP-dom"/>
</dbReference>
<feature type="region of interest" description="Disordered" evidence="7">
    <location>
        <begin position="1430"/>
        <end position="1633"/>
    </location>
</feature>
<dbReference type="InterPro" id="IPR009091">
    <property type="entry name" value="RCC1/BLIP-II"/>
</dbReference>
<dbReference type="Proteomes" id="UP000038040">
    <property type="component" value="Unplaced"/>
</dbReference>
<evidence type="ECO:0000259" key="10">
    <source>
        <dbReference type="PROSITE" id="PS51157"/>
    </source>
</evidence>
<dbReference type="WBParaSite" id="DME_0000544501-mRNA-1">
    <property type="protein sequence ID" value="DME_0000544501-mRNA-1"/>
    <property type="gene ID" value="DME_0000544501"/>
</dbReference>
<dbReference type="Pfam" id="PF00658">
    <property type="entry name" value="MLLE"/>
    <property type="match status" value="1"/>
</dbReference>
<gene>
    <name evidence="12" type="ORF">DME_LOCUS9244</name>
</gene>
<feature type="zinc finger region" description="UBR-type" evidence="6">
    <location>
        <begin position="960"/>
        <end position="1028"/>
    </location>
</feature>
<dbReference type="OrthoDB" id="5806595at2759"/>
<dbReference type="GO" id="GO:0003723">
    <property type="term" value="F:RNA binding"/>
    <property type="evidence" value="ECO:0007669"/>
    <property type="project" value="InterPro"/>
</dbReference>
<evidence type="ECO:0000256" key="5">
    <source>
        <dbReference type="PROSITE-ProRule" id="PRU00104"/>
    </source>
</evidence>
<dbReference type="Gene3D" id="3.30.2410.10">
    <property type="entry name" value="Hect, E3 ligase catalytic domain"/>
    <property type="match status" value="1"/>
</dbReference>
<dbReference type="SMART" id="SM00119">
    <property type="entry name" value="HECTc"/>
    <property type="match status" value="1"/>
</dbReference>
<evidence type="ECO:0000259" key="9">
    <source>
        <dbReference type="PROSITE" id="PS50237"/>
    </source>
</evidence>
<dbReference type="Pfam" id="PF11547">
    <property type="entry name" value="E3_UbLigase_EDD"/>
    <property type="match status" value="1"/>
</dbReference>
<evidence type="ECO:0000313" key="15">
    <source>
        <dbReference type="WBParaSite" id="DME_0000544501-mRNA-1"/>
    </source>
</evidence>
<feature type="domain" description="HECT" evidence="9">
    <location>
        <begin position="2490"/>
        <end position="2775"/>
    </location>
</feature>
<dbReference type="InterPro" id="IPR035983">
    <property type="entry name" value="Hect_E3_ubiquitin_ligase"/>
</dbReference>
<feature type="region of interest" description="Disordered" evidence="7">
    <location>
        <begin position="2338"/>
        <end position="2364"/>
    </location>
</feature>
<reference evidence="12 14" key="2">
    <citation type="submission" date="2018-11" db="EMBL/GenBank/DDBJ databases">
        <authorList>
            <consortium name="Pathogen Informatics"/>
        </authorList>
    </citation>
    <scope>NUCLEOTIDE SEQUENCE [LARGE SCALE GENOMIC DNA]</scope>
</reference>
<dbReference type="InterPro" id="IPR002004">
    <property type="entry name" value="PABP_HYD_C"/>
</dbReference>
<evidence type="ECO:0000259" key="8">
    <source>
        <dbReference type="PROSITE" id="PS50030"/>
    </source>
</evidence>
<dbReference type="FunFam" id="1.10.8.10:FF:000009">
    <property type="entry name" value="Putative E3 ubiquitin-protein ligase UBR5"/>
    <property type="match status" value="1"/>
</dbReference>
<feature type="region of interest" description="Disordered" evidence="7">
    <location>
        <begin position="1822"/>
        <end position="1864"/>
    </location>
</feature>
<reference evidence="15" key="1">
    <citation type="submission" date="2016-04" db="UniProtKB">
        <authorList>
            <consortium name="WormBaseParasite"/>
        </authorList>
    </citation>
    <scope>IDENTIFICATION</scope>
</reference>
<protein>
    <submittedName>
        <fullName evidence="15">E3 ubiquitin-protein ligase UBR5</fullName>
    </submittedName>
</protein>
<evidence type="ECO:0000256" key="3">
    <source>
        <dbReference type="ARBA" id="ARBA00022786"/>
    </source>
</evidence>
<feature type="compositionally biased region" description="Basic and acidic residues" evidence="7">
    <location>
        <begin position="1851"/>
        <end position="1863"/>
    </location>
</feature>
<dbReference type="Proteomes" id="UP000274756">
    <property type="component" value="Unassembled WGS sequence"/>
</dbReference>
<feature type="domain" description="PABC" evidence="11">
    <location>
        <begin position="2356"/>
        <end position="2433"/>
    </location>
</feature>
<dbReference type="PANTHER" id="PTHR46276">
    <property type="entry name" value="E3 UBIQUITIN-PROTEIN LIGASE UBR5"/>
    <property type="match status" value="1"/>
</dbReference>
<dbReference type="GO" id="GO:0000209">
    <property type="term" value="P:protein polyubiquitination"/>
    <property type="evidence" value="ECO:0007669"/>
    <property type="project" value="TreeGrafter"/>
</dbReference>
<feature type="region of interest" description="Disordered" evidence="7">
    <location>
        <begin position="1073"/>
        <end position="1094"/>
    </location>
</feature>
<keyword evidence="14" id="KW-1185">Reference proteome</keyword>
<evidence type="ECO:0000256" key="2">
    <source>
        <dbReference type="ARBA" id="ARBA00022771"/>
    </source>
</evidence>
<evidence type="ECO:0000313" key="12">
    <source>
        <dbReference type="EMBL" id="VDN59271.1"/>
    </source>
</evidence>
<dbReference type="Gene3D" id="1.10.8.10">
    <property type="entry name" value="DNA helicase RuvA subunit, C-terminal domain"/>
    <property type="match status" value="1"/>
</dbReference>
<dbReference type="PANTHER" id="PTHR46276:SF1">
    <property type="entry name" value="E3 UBIQUITIN-PROTEIN LIGASE UBR5"/>
    <property type="match status" value="1"/>
</dbReference>
<dbReference type="InterPro" id="IPR000569">
    <property type="entry name" value="HECT_dom"/>
</dbReference>
<feature type="active site" description="Glycyl thioester intermediate" evidence="5">
    <location>
        <position position="2744"/>
    </location>
</feature>
<feature type="compositionally biased region" description="Low complexity" evidence="7">
    <location>
        <begin position="2347"/>
        <end position="2359"/>
    </location>
</feature>
<dbReference type="InterPro" id="IPR015940">
    <property type="entry name" value="UBA"/>
</dbReference>
<dbReference type="InterPro" id="IPR003126">
    <property type="entry name" value="Znf_UBR"/>
</dbReference>
<dbReference type="SMART" id="SM00517">
    <property type="entry name" value="PolyA"/>
    <property type="match status" value="1"/>
</dbReference>
<dbReference type="SMART" id="SM00396">
    <property type="entry name" value="ZnF_UBR1"/>
    <property type="match status" value="1"/>
</dbReference>
<evidence type="ECO:0000313" key="14">
    <source>
        <dbReference type="Proteomes" id="UP000274756"/>
    </source>
</evidence>
<dbReference type="InterPro" id="IPR047503">
    <property type="entry name" value="UBR-box_UBR5"/>
</dbReference>
<name>A0A158Q4R1_DRAME</name>
<dbReference type="GO" id="GO:0005737">
    <property type="term" value="C:cytoplasm"/>
    <property type="evidence" value="ECO:0007669"/>
    <property type="project" value="TreeGrafter"/>
</dbReference>
<dbReference type="SUPFAM" id="SSF63570">
    <property type="entry name" value="PABC (PABP) domain"/>
    <property type="match status" value="1"/>
</dbReference>
<evidence type="ECO:0000256" key="6">
    <source>
        <dbReference type="PROSITE-ProRule" id="PRU00508"/>
    </source>
</evidence>
<dbReference type="GO" id="GO:0034450">
    <property type="term" value="F:ubiquitin-ubiquitin ligase activity"/>
    <property type="evidence" value="ECO:0007669"/>
    <property type="project" value="TreeGrafter"/>
</dbReference>
<dbReference type="InterPro" id="IPR024725">
    <property type="entry name" value="UBR5_UBA"/>
</dbReference>
<dbReference type="STRING" id="318479.A0A158Q4R1"/>
<feature type="domain" description="UBA" evidence="8">
    <location>
        <begin position="156"/>
        <end position="198"/>
    </location>
</feature>